<dbReference type="EMBL" id="CP107551">
    <property type="protein sequence ID" value="UYP19050.1"/>
    <property type="molecule type" value="Genomic_DNA"/>
</dbReference>
<dbReference type="Proteomes" id="UP001156484">
    <property type="component" value="Chromosome"/>
</dbReference>
<reference evidence="1" key="1">
    <citation type="submission" date="2022-10" db="EMBL/GenBank/DDBJ databases">
        <title>Rhodococcus ferula Z13 complete genome.</title>
        <authorList>
            <person name="Long X."/>
            <person name="Zang M."/>
        </authorList>
    </citation>
    <scope>NUCLEOTIDE SEQUENCE</scope>
    <source>
        <strain evidence="1">Z13</strain>
    </source>
</reference>
<protein>
    <submittedName>
        <fullName evidence="1">PH domain-containing protein</fullName>
    </submittedName>
</protein>
<keyword evidence="2" id="KW-1185">Reference proteome</keyword>
<sequence length="151" mass="16149">MTDEATLRWSTPPAAIAALVVAGAVLGGTAVFGVHDPAGRVLVGFAAVLVLATVALALRQRPRLEILPDDTGVAAMRLTGRREFPRAALKRVRIVEYPRFGRRVPMLEIDAIGPDGTESLLIFGRWDLGTDPRTVHEALAVRGLAPDHTPS</sequence>
<gene>
    <name evidence="1" type="ORF">OED52_00150</name>
</gene>
<name>A0ACD4DG47_9NOCA</name>
<accession>A0ACD4DG47</accession>
<organism evidence="1 2">
    <name type="scientific">Rhodococcus sacchari</name>
    <dbReference type="NCBI Taxonomy" id="2962047"/>
    <lineage>
        <taxon>Bacteria</taxon>
        <taxon>Bacillati</taxon>
        <taxon>Actinomycetota</taxon>
        <taxon>Actinomycetes</taxon>
        <taxon>Mycobacteriales</taxon>
        <taxon>Nocardiaceae</taxon>
        <taxon>Rhodococcus</taxon>
    </lineage>
</organism>
<proteinExistence type="predicted"/>
<evidence type="ECO:0000313" key="1">
    <source>
        <dbReference type="EMBL" id="UYP19050.1"/>
    </source>
</evidence>
<evidence type="ECO:0000313" key="2">
    <source>
        <dbReference type="Proteomes" id="UP001156484"/>
    </source>
</evidence>